<protein>
    <submittedName>
        <fullName evidence="1">Uncharacterized protein</fullName>
    </submittedName>
</protein>
<name>A0A0E9SS74_ANGAN</name>
<organism evidence="1">
    <name type="scientific">Anguilla anguilla</name>
    <name type="common">European freshwater eel</name>
    <name type="synonym">Muraena anguilla</name>
    <dbReference type="NCBI Taxonomy" id="7936"/>
    <lineage>
        <taxon>Eukaryota</taxon>
        <taxon>Metazoa</taxon>
        <taxon>Chordata</taxon>
        <taxon>Craniata</taxon>
        <taxon>Vertebrata</taxon>
        <taxon>Euteleostomi</taxon>
        <taxon>Actinopterygii</taxon>
        <taxon>Neopterygii</taxon>
        <taxon>Teleostei</taxon>
        <taxon>Anguilliformes</taxon>
        <taxon>Anguillidae</taxon>
        <taxon>Anguilla</taxon>
    </lineage>
</organism>
<reference evidence="1" key="2">
    <citation type="journal article" date="2015" name="Fish Shellfish Immunol.">
        <title>Early steps in the European eel (Anguilla anguilla)-Vibrio vulnificus interaction in the gills: Role of the RtxA13 toxin.</title>
        <authorList>
            <person name="Callol A."/>
            <person name="Pajuelo D."/>
            <person name="Ebbesson L."/>
            <person name="Teles M."/>
            <person name="MacKenzie S."/>
            <person name="Amaro C."/>
        </authorList>
    </citation>
    <scope>NUCLEOTIDE SEQUENCE</scope>
</reference>
<evidence type="ECO:0000313" key="1">
    <source>
        <dbReference type="EMBL" id="JAH44166.1"/>
    </source>
</evidence>
<accession>A0A0E9SS74</accession>
<dbReference type="AlphaFoldDB" id="A0A0E9SS74"/>
<proteinExistence type="predicted"/>
<reference evidence="1" key="1">
    <citation type="submission" date="2014-11" db="EMBL/GenBank/DDBJ databases">
        <authorList>
            <person name="Amaro Gonzalez C."/>
        </authorList>
    </citation>
    <scope>NUCLEOTIDE SEQUENCE</scope>
</reference>
<dbReference type="EMBL" id="GBXM01064411">
    <property type="protein sequence ID" value="JAH44166.1"/>
    <property type="molecule type" value="Transcribed_RNA"/>
</dbReference>
<sequence length="64" mass="7342">MLVTSGWIRLEMPKSMSSVRRSRSQISRLQVTMDNSMFMNGLNRFQHVPPVELPLERVDALAVP</sequence>